<keyword evidence="3" id="KW-1185">Reference proteome</keyword>
<evidence type="ECO:0000313" key="2">
    <source>
        <dbReference type="EMBL" id="GMR35493.1"/>
    </source>
</evidence>
<name>A0AAN5C397_9BILA</name>
<dbReference type="EMBL" id="BTRK01000002">
    <property type="protein sequence ID" value="GMR35493.1"/>
    <property type="molecule type" value="Genomic_DNA"/>
</dbReference>
<evidence type="ECO:0000256" key="1">
    <source>
        <dbReference type="SAM" id="SignalP"/>
    </source>
</evidence>
<proteinExistence type="predicted"/>
<dbReference type="AlphaFoldDB" id="A0AAN5C397"/>
<keyword evidence="1" id="KW-0732">Signal</keyword>
<feature type="signal peptide" evidence="1">
    <location>
        <begin position="1"/>
        <end position="24"/>
    </location>
</feature>
<protein>
    <recommendedName>
        <fullName evidence="4">Secreted protein</fullName>
    </recommendedName>
</protein>
<gene>
    <name evidence="2" type="ORF">PMAYCL1PPCAC_05688</name>
</gene>
<dbReference type="Proteomes" id="UP001328107">
    <property type="component" value="Unassembled WGS sequence"/>
</dbReference>
<accession>A0AAN5C397</accession>
<reference evidence="3" key="1">
    <citation type="submission" date="2022-10" db="EMBL/GenBank/DDBJ databases">
        <title>Genome assembly of Pristionchus species.</title>
        <authorList>
            <person name="Yoshida K."/>
            <person name="Sommer R.J."/>
        </authorList>
    </citation>
    <scope>NUCLEOTIDE SEQUENCE [LARGE SCALE GENOMIC DNA]</scope>
    <source>
        <strain evidence="3">RS5460</strain>
    </source>
</reference>
<organism evidence="2 3">
    <name type="scientific">Pristionchus mayeri</name>
    <dbReference type="NCBI Taxonomy" id="1317129"/>
    <lineage>
        <taxon>Eukaryota</taxon>
        <taxon>Metazoa</taxon>
        <taxon>Ecdysozoa</taxon>
        <taxon>Nematoda</taxon>
        <taxon>Chromadorea</taxon>
        <taxon>Rhabditida</taxon>
        <taxon>Rhabditina</taxon>
        <taxon>Diplogasteromorpha</taxon>
        <taxon>Diplogasteroidea</taxon>
        <taxon>Neodiplogasteridae</taxon>
        <taxon>Pristionchus</taxon>
    </lineage>
</organism>
<evidence type="ECO:0008006" key="4">
    <source>
        <dbReference type="Google" id="ProtNLM"/>
    </source>
</evidence>
<feature type="chain" id="PRO_5042889555" description="Secreted protein" evidence="1">
    <location>
        <begin position="25"/>
        <end position="123"/>
    </location>
</feature>
<evidence type="ECO:0000313" key="3">
    <source>
        <dbReference type="Proteomes" id="UP001328107"/>
    </source>
</evidence>
<feature type="non-terminal residue" evidence="2">
    <location>
        <position position="1"/>
    </location>
</feature>
<comment type="caution">
    <text evidence="2">The sequence shown here is derived from an EMBL/GenBank/DDBJ whole genome shotgun (WGS) entry which is preliminary data.</text>
</comment>
<sequence length="123" mass="13875">SLSMESRLCRLFISLLLLSTFTGAAPGNFRNAQCTLRLHQGGEITAQSIAEFERCREELYFRIDERAQAVPVSDANIKCLLIIETSKSILEKEVYERLRSCFKDPVCAALMGPCEDRLDSKLN</sequence>